<organism evidence="2 3">
    <name type="scientific">Dicentrarchus labrax</name>
    <name type="common">European seabass</name>
    <name type="synonym">Morone labrax</name>
    <dbReference type="NCBI Taxonomy" id="13489"/>
    <lineage>
        <taxon>Eukaryota</taxon>
        <taxon>Metazoa</taxon>
        <taxon>Chordata</taxon>
        <taxon>Craniata</taxon>
        <taxon>Vertebrata</taxon>
        <taxon>Euteleostomi</taxon>
        <taxon>Actinopterygii</taxon>
        <taxon>Neopterygii</taxon>
        <taxon>Teleostei</taxon>
        <taxon>Neoteleostei</taxon>
        <taxon>Acanthomorphata</taxon>
        <taxon>Eupercaria</taxon>
        <taxon>Moronidae</taxon>
        <taxon>Dicentrarchus</taxon>
    </lineage>
</organism>
<dbReference type="Pfam" id="PF15182">
    <property type="entry name" value="OTOS"/>
    <property type="match status" value="1"/>
</dbReference>
<evidence type="ECO:0000313" key="2">
    <source>
        <dbReference type="Ensembl" id="ENSDLAP00005036548.1"/>
    </source>
</evidence>
<sequence length="100" mass="11402">MLVQSVWIPGVNIISHLFLCLSPLTGAEESDAASRREERQKRSPPYWGLWSSDFFGWLEELRAQAAHEGMQDLARTFWAHFPIANELGYDGPESDPQPEE</sequence>
<name>A0A8C4H361_DICLA</name>
<dbReference type="GO" id="GO:0007605">
    <property type="term" value="P:sensory perception of sound"/>
    <property type="evidence" value="ECO:0007669"/>
    <property type="project" value="InterPro"/>
</dbReference>
<keyword evidence="3" id="KW-1185">Reference proteome</keyword>
<evidence type="ECO:0008006" key="4">
    <source>
        <dbReference type="Google" id="ProtNLM"/>
    </source>
</evidence>
<reference evidence="2" key="1">
    <citation type="submission" date="2025-08" db="UniProtKB">
        <authorList>
            <consortium name="Ensembl"/>
        </authorList>
    </citation>
    <scope>IDENTIFICATION</scope>
</reference>
<proteinExistence type="predicted"/>
<protein>
    <recommendedName>
        <fullName evidence="4">Otospiralin</fullName>
    </recommendedName>
</protein>
<dbReference type="GeneTree" id="ENSGT00990000203982"/>
<keyword evidence="1" id="KW-0732">Signal</keyword>
<dbReference type="AlphaFoldDB" id="A0A8C4H361"/>
<dbReference type="Ensembl" id="ENSDLAT00005038987.2">
    <property type="protein sequence ID" value="ENSDLAP00005036548.1"/>
    <property type="gene ID" value="ENSDLAG00005016254.2"/>
</dbReference>
<dbReference type="Proteomes" id="UP000694389">
    <property type="component" value="Unassembled WGS sequence"/>
</dbReference>
<feature type="signal peptide" evidence="1">
    <location>
        <begin position="1"/>
        <end position="27"/>
    </location>
</feature>
<evidence type="ECO:0000256" key="1">
    <source>
        <dbReference type="SAM" id="SignalP"/>
    </source>
</evidence>
<dbReference type="InterPro" id="IPR028224">
    <property type="entry name" value="Otospiralin"/>
</dbReference>
<evidence type="ECO:0000313" key="3">
    <source>
        <dbReference type="Proteomes" id="UP000694389"/>
    </source>
</evidence>
<dbReference type="PANTHER" id="PTHR35073:SF1">
    <property type="entry name" value="OTOSPIRALIN"/>
    <property type="match status" value="1"/>
</dbReference>
<reference evidence="2" key="2">
    <citation type="submission" date="2025-09" db="UniProtKB">
        <authorList>
            <consortium name="Ensembl"/>
        </authorList>
    </citation>
    <scope>IDENTIFICATION</scope>
</reference>
<accession>A0A8C4H361</accession>
<feature type="chain" id="PRO_5034709565" description="Otospiralin" evidence="1">
    <location>
        <begin position="28"/>
        <end position="100"/>
    </location>
</feature>
<dbReference type="PANTHER" id="PTHR35073">
    <property type="entry name" value="OTOSPIRALIN"/>
    <property type="match status" value="1"/>
</dbReference>